<keyword evidence="2" id="KW-1185">Reference proteome</keyword>
<name>A0ABC9N534_BACUC</name>
<reference evidence="1" key="1">
    <citation type="submission" date="2007-06" db="EMBL/GenBank/DDBJ databases">
        <authorList>
            <person name="Fulton L."/>
            <person name="Clifton S."/>
            <person name="Fulton B."/>
            <person name="Xu J."/>
            <person name="Minx P."/>
            <person name="Pepin K.H."/>
            <person name="Johnson M."/>
            <person name="Thiruvilangam P."/>
            <person name="Bhonagiri V."/>
            <person name="Nash W.E."/>
            <person name="Mardis E.R."/>
            <person name="Wilson R.K."/>
        </authorList>
    </citation>
    <scope>NUCLEOTIDE SEQUENCE [LARGE SCALE GENOMIC DNA]</scope>
    <source>
        <strain evidence="1">ATCC 8492</strain>
    </source>
</reference>
<organism evidence="1 2">
    <name type="scientific">Bacteroides uniformis (strain ATCC 8492 / DSM 6597 / CCUG 4942 / CIP 103695 / JCM 5828 / KCTC 5204 / NCTC 13054 / VPI 0061)</name>
    <dbReference type="NCBI Taxonomy" id="411479"/>
    <lineage>
        <taxon>Bacteria</taxon>
        <taxon>Pseudomonadati</taxon>
        <taxon>Bacteroidota</taxon>
        <taxon>Bacteroidia</taxon>
        <taxon>Bacteroidales</taxon>
        <taxon>Bacteroidaceae</taxon>
        <taxon>Bacteroides</taxon>
    </lineage>
</organism>
<accession>A0ABC9N534</accession>
<proteinExistence type="predicted"/>
<dbReference type="EMBL" id="AAYH02000049">
    <property type="protein sequence ID" value="EDO51825.1"/>
    <property type="molecule type" value="Genomic_DNA"/>
</dbReference>
<gene>
    <name evidence="1" type="ORF">BACUNI_04374</name>
</gene>
<dbReference type="AlphaFoldDB" id="A0ABC9N534"/>
<comment type="caution">
    <text evidence="1">The sequence shown here is derived from an EMBL/GenBank/DDBJ whole genome shotgun (WGS) entry which is preliminary data.</text>
</comment>
<dbReference type="Proteomes" id="UP000004110">
    <property type="component" value="Unassembled WGS sequence"/>
</dbReference>
<evidence type="ECO:0000313" key="2">
    <source>
        <dbReference type="Proteomes" id="UP000004110"/>
    </source>
</evidence>
<evidence type="ECO:0000313" key="1">
    <source>
        <dbReference type="EMBL" id="EDO51825.1"/>
    </source>
</evidence>
<reference evidence="1" key="2">
    <citation type="submission" date="2013-11" db="EMBL/GenBank/DDBJ databases">
        <title>Draft genome sequence of Bacteroides uniformis (ATCC 8492).</title>
        <authorList>
            <person name="Sudarsanam P."/>
            <person name="Ley R."/>
            <person name="Guruge J."/>
            <person name="Turnbaugh P.J."/>
            <person name="Mahowald M."/>
            <person name="Liep D."/>
            <person name="Gordon J."/>
        </authorList>
    </citation>
    <scope>NUCLEOTIDE SEQUENCE</scope>
    <source>
        <strain evidence="1">ATCC 8492</strain>
    </source>
</reference>
<protein>
    <submittedName>
        <fullName evidence="1">Uncharacterized protein</fullName>
    </submittedName>
</protein>
<sequence length="34" mass="4165">MSKFVFINNRVYFLFSHKKIRSICSIPEIHAFYK</sequence>